<evidence type="ECO:0000256" key="5">
    <source>
        <dbReference type="ARBA" id="ARBA00023163"/>
    </source>
</evidence>
<gene>
    <name evidence="8" type="ORF">IMF26_08425</name>
</gene>
<evidence type="ECO:0000256" key="1">
    <source>
        <dbReference type="ARBA" id="ARBA00010641"/>
    </source>
</evidence>
<evidence type="ECO:0000256" key="4">
    <source>
        <dbReference type="ARBA" id="ARBA00023125"/>
    </source>
</evidence>
<dbReference type="InterPro" id="IPR039425">
    <property type="entry name" value="RNA_pol_sigma-70-like"/>
</dbReference>
<organism evidence="8">
    <name type="scientific">Candidatus Fermentithermobacillus carboniphilus</name>
    <dbReference type="NCBI Taxonomy" id="3085328"/>
    <lineage>
        <taxon>Bacteria</taxon>
        <taxon>Bacillati</taxon>
        <taxon>Bacillota</taxon>
        <taxon>Candidatus Fermentithermobacillia</taxon>
        <taxon>Candidatus Fermentithermobacillales</taxon>
        <taxon>Candidatus Fermentithermobacillaceae</taxon>
        <taxon>Candidatus Fermentithermobacillus</taxon>
    </lineage>
</organism>
<dbReference type="NCBIfam" id="TIGR02937">
    <property type="entry name" value="sigma70-ECF"/>
    <property type="match status" value="1"/>
</dbReference>
<dbReference type="Pfam" id="PF08281">
    <property type="entry name" value="Sigma70_r4_2"/>
    <property type="match status" value="1"/>
</dbReference>
<reference evidence="8" key="2">
    <citation type="journal article" date="2023" name="Biology">
        <title>Prokaryotic Life Associated with Coal-Fire Gas Vents Revealed by Metagenomics.</title>
        <authorList>
            <person name="Kadnikov V.V."/>
            <person name="Mardanov A.V."/>
            <person name="Beletsky A.V."/>
            <person name="Karnachuk O.V."/>
            <person name="Ravin N.V."/>
        </authorList>
    </citation>
    <scope>NUCLEOTIDE SEQUENCE</scope>
    <source>
        <strain evidence="8">Bu02</strain>
    </source>
</reference>
<dbReference type="AlphaFoldDB" id="A0AAT9LAB8"/>
<name>A0AAT9LAB8_9FIRM</name>
<dbReference type="InterPro" id="IPR014284">
    <property type="entry name" value="RNA_pol_sigma-70_dom"/>
</dbReference>
<sequence length="205" mass="23614">MAFLDEVALVRRAAKGDMEAFETLVRRYEKGLYNLAFRLVSNPEDAMDVVQEVFLKTYQALPEFRGESKFSTWVYRVCVNASLDLLRKKQKFQMYSLDEPLALKDAEVSREVEDSGKRTEDIVETRFLGEAVLRVLKDLEPHYRALLVLCDVQGYSYQEISEILGMSLGTVKSRLHRARNLVRKILVGEQFSPSCVKGDEGREHR</sequence>
<dbReference type="EMBL" id="CP062796">
    <property type="protein sequence ID" value="QUL98075.1"/>
    <property type="molecule type" value="Genomic_DNA"/>
</dbReference>
<dbReference type="GO" id="GO:0016987">
    <property type="term" value="F:sigma factor activity"/>
    <property type="evidence" value="ECO:0007669"/>
    <property type="project" value="UniProtKB-KW"/>
</dbReference>
<dbReference type="Pfam" id="PF04542">
    <property type="entry name" value="Sigma70_r2"/>
    <property type="match status" value="1"/>
</dbReference>
<dbReference type="InterPro" id="IPR013325">
    <property type="entry name" value="RNA_pol_sigma_r2"/>
</dbReference>
<dbReference type="SUPFAM" id="SSF88659">
    <property type="entry name" value="Sigma3 and sigma4 domains of RNA polymerase sigma factors"/>
    <property type="match status" value="1"/>
</dbReference>
<dbReference type="InterPro" id="IPR013324">
    <property type="entry name" value="RNA_pol_sigma_r3/r4-like"/>
</dbReference>
<dbReference type="PANTHER" id="PTHR43133:SF8">
    <property type="entry name" value="RNA POLYMERASE SIGMA FACTOR HI_1459-RELATED"/>
    <property type="match status" value="1"/>
</dbReference>
<proteinExistence type="inferred from homology"/>
<feature type="domain" description="RNA polymerase sigma-70 region 2" evidence="6">
    <location>
        <begin position="24"/>
        <end position="91"/>
    </location>
</feature>
<reference evidence="8" key="1">
    <citation type="submission" date="2020-10" db="EMBL/GenBank/DDBJ databases">
        <authorList>
            <person name="Kadnikov V."/>
            <person name="Beletsky A.V."/>
            <person name="Mardanov A.V."/>
            <person name="Karnachuk O.V."/>
            <person name="Ravin N.V."/>
        </authorList>
    </citation>
    <scope>NUCLEOTIDE SEQUENCE</scope>
    <source>
        <strain evidence="8">Bu02</strain>
    </source>
</reference>
<protein>
    <submittedName>
        <fullName evidence="8">Sigma-70 family RNA polymerase sigma factor</fullName>
    </submittedName>
</protein>
<dbReference type="InterPro" id="IPR036388">
    <property type="entry name" value="WH-like_DNA-bd_sf"/>
</dbReference>
<dbReference type="InterPro" id="IPR013249">
    <property type="entry name" value="RNA_pol_sigma70_r4_t2"/>
</dbReference>
<keyword evidence="4" id="KW-0238">DNA-binding</keyword>
<evidence type="ECO:0000259" key="7">
    <source>
        <dbReference type="Pfam" id="PF08281"/>
    </source>
</evidence>
<dbReference type="SUPFAM" id="SSF88946">
    <property type="entry name" value="Sigma2 domain of RNA polymerase sigma factors"/>
    <property type="match status" value="1"/>
</dbReference>
<dbReference type="InterPro" id="IPR007627">
    <property type="entry name" value="RNA_pol_sigma70_r2"/>
</dbReference>
<dbReference type="GO" id="GO:0003677">
    <property type="term" value="F:DNA binding"/>
    <property type="evidence" value="ECO:0007669"/>
    <property type="project" value="UniProtKB-KW"/>
</dbReference>
<dbReference type="CDD" id="cd06171">
    <property type="entry name" value="Sigma70_r4"/>
    <property type="match status" value="1"/>
</dbReference>
<dbReference type="KEGG" id="fcz:IMF26_08425"/>
<dbReference type="Gene3D" id="1.10.1740.10">
    <property type="match status" value="1"/>
</dbReference>
<dbReference type="GO" id="GO:0006352">
    <property type="term" value="P:DNA-templated transcription initiation"/>
    <property type="evidence" value="ECO:0007669"/>
    <property type="project" value="InterPro"/>
</dbReference>
<keyword evidence="5" id="KW-0804">Transcription</keyword>
<keyword evidence="2" id="KW-0805">Transcription regulation</keyword>
<keyword evidence="3" id="KW-0731">Sigma factor</keyword>
<dbReference type="PANTHER" id="PTHR43133">
    <property type="entry name" value="RNA POLYMERASE ECF-TYPE SIGMA FACTO"/>
    <property type="match status" value="1"/>
</dbReference>
<dbReference type="Gene3D" id="1.10.10.10">
    <property type="entry name" value="Winged helix-like DNA-binding domain superfamily/Winged helix DNA-binding domain"/>
    <property type="match status" value="1"/>
</dbReference>
<accession>A0AAT9LAB8</accession>
<evidence type="ECO:0000259" key="6">
    <source>
        <dbReference type="Pfam" id="PF04542"/>
    </source>
</evidence>
<feature type="domain" description="RNA polymerase sigma factor 70 region 4 type 2" evidence="7">
    <location>
        <begin position="130"/>
        <end position="179"/>
    </location>
</feature>
<evidence type="ECO:0000313" key="8">
    <source>
        <dbReference type="EMBL" id="QUL98075.1"/>
    </source>
</evidence>
<evidence type="ECO:0000256" key="3">
    <source>
        <dbReference type="ARBA" id="ARBA00023082"/>
    </source>
</evidence>
<evidence type="ECO:0000256" key="2">
    <source>
        <dbReference type="ARBA" id="ARBA00023015"/>
    </source>
</evidence>
<comment type="similarity">
    <text evidence="1">Belongs to the sigma-70 factor family. ECF subfamily.</text>
</comment>